<comment type="caution">
    <text evidence="2">The sequence shown here is derived from an EMBL/GenBank/DDBJ whole genome shotgun (WGS) entry which is preliminary data.</text>
</comment>
<reference evidence="2" key="1">
    <citation type="journal article" date="2014" name="Front. Microbiol.">
        <title>High frequency of phylogenetically diverse reductive dehalogenase-homologous genes in deep subseafloor sedimentary metagenomes.</title>
        <authorList>
            <person name="Kawai M."/>
            <person name="Futagami T."/>
            <person name="Toyoda A."/>
            <person name="Takaki Y."/>
            <person name="Nishi S."/>
            <person name="Hori S."/>
            <person name="Arai W."/>
            <person name="Tsubouchi T."/>
            <person name="Morono Y."/>
            <person name="Uchiyama I."/>
            <person name="Ito T."/>
            <person name="Fujiyama A."/>
            <person name="Inagaki F."/>
            <person name="Takami H."/>
        </authorList>
    </citation>
    <scope>NUCLEOTIDE SEQUENCE</scope>
    <source>
        <strain evidence="2">Expedition CK06-06</strain>
    </source>
</reference>
<dbReference type="AlphaFoldDB" id="X1DRV4"/>
<gene>
    <name evidence="2" type="ORF">S01H4_41432</name>
</gene>
<name>X1DRV4_9ZZZZ</name>
<feature type="non-terminal residue" evidence="2">
    <location>
        <position position="65"/>
    </location>
</feature>
<evidence type="ECO:0000313" key="2">
    <source>
        <dbReference type="EMBL" id="GAG99131.1"/>
    </source>
</evidence>
<proteinExistence type="predicted"/>
<evidence type="ECO:0000256" key="1">
    <source>
        <dbReference type="SAM" id="MobiDB-lite"/>
    </source>
</evidence>
<protein>
    <submittedName>
        <fullName evidence="2">Uncharacterized protein</fullName>
    </submittedName>
</protein>
<sequence length="65" mass="7003">MSSDNPVYSVRSLPVAVDQNHKDGHRNHGKKGELPVHVKGYSGDSDKGQDSHYKSMGAGGEKPLD</sequence>
<accession>X1DRV4</accession>
<feature type="region of interest" description="Disordered" evidence="1">
    <location>
        <begin position="1"/>
        <end position="65"/>
    </location>
</feature>
<dbReference type="EMBL" id="BART01022658">
    <property type="protein sequence ID" value="GAG99131.1"/>
    <property type="molecule type" value="Genomic_DNA"/>
</dbReference>
<organism evidence="2">
    <name type="scientific">marine sediment metagenome</name>
    <dbReference type="NCBI Taxonomy" id="412755"/>
    <lineage>
        <taxon>unclassified sequences</taxon>
        <taxon>metagenomes</taxon>
        <taxon>ecological metagenomes</taxon>
    </lineage>
</organism>
<feature type="compositionally biased region" description="Basic and acidic residues" evidence="1">
    <location>
        <begin position="44"/>
        <end position="53"/>
    </location>
</feature>